<keyword evidence="3" id="KW-1185">Reference proteome</keyword>
<reference evidence="2 3" key="1">
    <citation type="submission" date="2015-05" db="EMBL/GenBank/DDBJ databases">
        <title>Distinctive expansion of gene families associated with plant cell wall degradation and secondary metabolism in the genomes of grapevine trunk pathogens.</title>
        <authorList>
            <person name="Lawrence D.P."/>
            <person name="Travadon R."/>
            <person name="Rolshausen P.E."/>
            <person name="Baumgartner K."/>
        </authorList>
    </citation>
    <scope>NUCLEOTIDE SEQUENCE [LARGE SCALE GENOMIC DNA]</scope>
    <source>
        <strain evidence="2">UCRPC4</strain>
    </source>
</reference>
<dbReference type="OrthoDB" id="5407894at2759"/>
<organism evidence="2 3">
    <name type="scientific">Phaeomoniella chlamydospora</name>
    <name type="common">Phaeoacremonium chlamydosporum</name>
    <dbReference type="NCBI Taxonomy" id="158046"/>
    <lineage>
        <taxon>Eukaryota</taxon>
        <taxon>Fungi</taxon>
        <taxon>Dikarya</taxon>
        <taxon>Ascomycota</taxon>
        <taxon>Pezizomycotina</taxon>
        <taxon>Eurotiomycetes</taxon>
        <taxon>Chaetothyriomycetidae</taxon>
        <taxon>Phaeomoniellales</taxon>
        <taxon>Phaeomoniellaceae</taxon>
        <taxon>Phaeomoniella</taxon>
    </lineage>
</organism>
<accession>A0A0G2E5U6</accession>
<reference evidence="2 3" key="2">
    <citation type="submission" date="2015-05" db="EMBL/GenBank/DDBJ databases">
        <authorList>
            <person name="Morales-Cruz A."/>
            <person name="Amrine K.C."/>
            <person name="Cantu D."/>
        </authorList>
    </citation>
    <scope>NUCLEOTIDE SEQUENCE [LARGE SCALE GENOMIC DNA]</scope>
    <source>
        <strain evidence="2">UCRPC4</strain>
    </source>
</reference>
<protein>
    <submittedName>
        <fullName evidence="2">Uncharacterized protein</fullName>
    </submittedName>
</protein>
<evidence type="ECO:0000313" key="2">
    <source>
        <dbReference type="EMBL" id="KKY17731.1"/>
    </source>
</evidence>
<gene>
    <name evidence="2" type="ORF">UCRPC4_g05364</name>
</gene>
<sequence>MPIGSFKRLGISARNPESLKFSQIKSEGSMGSANGIPVLTSHLPADQTVVQIGQSLLGTTPLLTPPDDVDSIKWNKAVTQQNANKNADLKARTKARTAVAGGVDLSNSDEKPPIPPPLEQQRSDQASSVEPSHGSAEGSSDAEEQAQNALESGIRSNVASLVDRHSHGITVISQTLPHPLQDSPNAPTAFTSTIESIQSRFDGQGHPPYIRITHAVPPKFTLVNLPSSPPGTPIRQGGDDYFSMNIFASAAPVPNYYLHDGNVDRTAPPSPAPIVPPSSVQVALIERYIPPSTAEEYTGFFSRNGPSVLVDRLIELSPDGGSLMLIYPTRKGAETFRAHYVAPLLDSLLRTLVVVHDMRSDFASSLGRMPAIRHMLDVNGLKERLNLLCHQLSRPSSSPSNRSEYSLEFAESGEVPLDRAAWSEWFLEQETPRMKAALKSYWQRGQKLPTSRDGVIPPTLMREIQVCVEKGKYEGPEPQSGIEVGVFVIRRTR</sequence>
<evidence type="ECO:0000256" key="1">
    <source>
        <dbReference type="SAM" id="MobiDB-lite"/>
    </source>
</evidence>
<comment type="caution">
    <text evidence="2">The sequence shown here is derived from an EMBL/GenBank/DDBJ whole genome shotgun (WGS) entry which is preliminary data.</text>
</comment>
<dbReference type="Proteomes" id="UP000053317">
    <property type="component" value="Unassembled WGS sequence"/>
</dbReference>
<dbReference type="EMBL" id="LCWF01000137">
    <property type="protein sequence ID" value="KKY17731.1"/>
    <property type="molecule type" value="Genomic_DNA"/>
</dbReference>
<evidence type="ECO:0000313" key="3">
    <source>
        <dbReference type="Proteomes" id="UP000053317"/>
    </source>
</evidence>
<feature type="region of interest" description="Disordered" evidence="1">
    <location>
        <begin position="100"/>
        <end position="150"/>
    </location>
</feature>
<name>A0A0G2E5U6_PHACM</name>
<dbReference type="AlphaFoldDB" id="A0A0G2E5U6"/>
<proteinExistence type="predicted"/>